<evidence type="ECO:0000313" key="2">
    <source>
        <dbReference type="EMBL" id="KTD03818.1"/>
    </source>
</evidence>
<dbReference type="CDD" id="cd06664">
    <property type="entry name" value="IscU_like"/>
    <property type="match status" value="1"/>
</dbReference>
<sequence>MKPDLRELYQEVILDHNRNPRNHHAMDDASACARGANPLCGDTLMVYLKTANGVVQDISFVGKGCAISQASASLMTDAVRGQTVEAAEALFQNMHAVLAGSTDAEAPGKLAVLEGVRAYPARVKCATLAWHTLEAALHQDSATVSTE</sequence>
<dbReference type="Pfam" id="PF01592">
    <property type="entry name" value="NifU_N"/>
    <property type="match status" value="1"/>
</dbReference>
<dbReference type="PATRIC" id="fig|45065.4.peg.508"/>
<reference evidence="2 3" key="1">
    <citation type="submission" date="2015-11" db="EMBL/GenBank/DDBJ databases">
        <title>Genomic analysis of 38 Legionella species identifies large and diverse effector repertoires.</title>
        <authorList>
            <person name="Burstein D."/>
            <person name="Amaro F."/>
            <person name="Zusman T."/>
            <person name="Lifshitz Z."/>
            <person name="Cohen O."/>
            <person name="Gilbert J.A."/>
            <person name="Pupko T."/>
            <person name="Shuman H.A."/>
            <person name="Segal G."/>
        </authorList>
    </citation>
    <scope>NUCLEOTIDE SEQUENCE [LARGE SCALE GENOMIC DNA]</scope>
    <source>
        <strain evidence="2 3">ATCC 49504</strain>
    </source>
</reference>
<proteinExistence type="inferred from homology"/>
<comment type="similarity">
    <text evidence="1">Belongs to the NifU family.</text>
</comment>
<keyword evidence="3" id="KW-1185">Reference proteome</keyword>
<evidence type="ECO:0000313" key="3">
    <source>
        <dbReference type="Proteomes" id="UP000054785"/>
    </source>
</evidence>
<dbReference type="STRING" id="45065.Lgee_0475"/>
<dbReference type="GO" id="GO:0016226">
    <property type="term" value="P:iron-sulfur cluster assembly"/>
    <property type="evidence" value="ECO:0007669"/>
    <property type="project" value="InterPro"/>
</dbReference>
<dbReference type="FunFam" id="3.90.1010.10:FF:000002">
    <property type="entry name" value="Iron-sulfur cluster assembly scaffold protein NifU"/>
    <property type="match status" value="1"/>
</dbReference>
<dbReference type="GO" id="GO:0005506">
    <property type="term" value="F:iron ion binding"/>
    <property type="evidence" value="ECO:0007669"/>
    <property type="project" value="InterPro"/>
</dbReference>
<dbReference type="InterPro" id="IPR002871">
    <property type="entry name" value="NIF_FeS_clus_asmbl_NifU_N"/>
</dbReference>
<protein>
    <submittedName>
        <fullName evidence="2">Nitrogen fixation protein NifU</fullName>
    </submittedName>
</protein>
<name>A0A0W0U7R4_9GAMM</name>
<dbReference type="AlphaFoldDB" id="A0A0W0U7R4"/>
<dbReference type="SUPFAM" id="SSF82649">
    <property type="entry name" value="SufE/NifU"/>
    <property type="match status" value="1"/>
</dbReference>
<comment type="caution">
    <text evidence="2">The sequence shown here is derived from an EMBL/GenBank/DDBJ whole genome shotgun (WGS) entry which is preliminary data.</text>
</comment>
<dbReference type="RefSeq" id="WP_028386638.1">
    <property type="nucleotide sequence ID" value="NZ_CAAAHN010000004.1"/>
</dbReference>
<dbReference type="PANTHER" id="PTHR10093">
    <property type="entry name" value="IRON-SULFUR CLUSTER ASSEMBLY ENZYME NIFU HOMOLOG"/>
    <property type="match status" value="1"/>
</dbReference>
<gene>
    <name evidence="2" type="primary">nifU</name>
    <name evidence="2" type="ORF">Lgee_0475</name>
</gene>
<dbReference type="Proteomes" id="UP000054785">
    <property type="component" value="Unassembled WGS sequence"/>
</dbReference>
<accession>A0A0W0U7R4</accession>
<dbReference type="OrthoDB" id="9804157at2"/>
<dbReference type="Gene3D" id="3.90.1010.10">
    <property type="match status" value="1"/>
</dbReference>
<dbReference type="NCBIfam" id="TIGR01994">
    <property type="entry name" value="SUF_scaf_2"/>
    <property type="match status" value="1"/>
</dbReference>
<dbReference type="GO" id="GO:0051536">
    <property type="term" value="F:iron-sulfur cluster binding"/>
    <property type="evidence" value="ECO:0007669"/>
    <property type="project" value="InterPro"/>
</dbReference>
<dbReference type="EMBL" id="LNYC01000009">
    <property type="protein sequence ID" value="KTD03818.1"/>
    <property type="molecule type" value="Genomic_DNA"/>
</dbReference>
<evidence type="ECO:0000256" key="1">
    <source>
        <dbReference type="ARBA" id="ARBA00006420"/>
    </source>
</evidence>
<organism evidence="2 3">
    <name type="scientific">Legionella geestiana</name>
    <dbReference type="NCBI Taxonomy" id="45065"/>
    <lineage>
        <taxon>Bacteria</taxon>
        <taxon>Pseudomonadati</taxon>
        <taxon>Pseudomonadota</taxon>
        <taxon>Gammaproteobacteria</taxon>
        <taxon>Legionellales</taxon>
        <taxon>Legionellaceae</taxon>
        <taxon>Legionella</taxon>
    </lineage>
</organism>